<keyword evidence="2" id="KW-1185">Reference proteome</keyword>
<proteinExistence type="predicted"/>
<sequence>LMTHAHFNFFVQKKAFPVLQLPAGQAVSNTGHPIDIAHNSLELLSDPPTAASQAAGITGTRHHTGLLYCSLNKFITQSSVLILLGSSSGLGCSGFQFLGSCDSFQVQRGRKYSAAVAAAARALWICSDSIVTRAGLEAQSSLMVAAPDLVAGGRHLAELTP</sequence>
<protein>
    <submittedName>
        <fullName evidence="1">Uncharacterized protein</fullName>
    </submittedName>
</protein>
<reference evidence="1" key="1">
    <citation type="submission" date="2025-08" db="UniProtKB">
        <authorList>
            <consortium name="Ensembl"/>
        </authorList>
    </citation>
    <scope>IDENTIFICATION</scope>
</reference>
<accession>A0A8C3XNE4</accession>
<name>A0A8C3XNE4_CHESE</name>
<dbReference type="Ensembl" id="ENSCSRT00000011217.1">
    <property type="protein sequence ID" value="ENSCSRP00000010815.1"/>
    <property type="gene ID" value="ENSCSRG00000008088.1"/>
</dbReference>
<reference evidence="1" key="2">
    <citation type="submission" date="2025-09" db="UniProtKB">
        <authorList>
            <consortium name="Ensembl"/>
        </authorList>
    </citation>
    <scope>IDENTIFICATION</scope>
</reference>
<organism evidence="1 2">
    <name type="scientific">Chelydra serpentina</name>
    <name type="common">Snapping turtle</name>
    <name type="synonym">Testudo serpentina</name>
    <dbReference type="NCBI Taxonomy" id="8475"/>
    <lineage>
        <taxon>Eukaryota</taxon>
        <taxon>Metazoa</taxon>
        <taxon>Chordata</taxon>
        <taxon>Craniata</taxon>
        <taxon>Vertebrata</taxon>
        <taxon>Euteleostomi</taxon>
        <taxon>Archelosauria</taxon>
        <taxon>Testudinata</taxon>
        <taxon>Testudines</taxon>
        <taxon>Cryptodira</taxon>
        <taxon>Durocryptodira</taxon>
        <taxon>Americhelydia</taxon>
        <taxon>Chelydroidea</taxon>
        <taxon>Chelydridae</taxon>
        <taxon>Chelydra</taxon>
    </lineage>
</organism>
<evidence type="ECO:0000313" key="2">
    <source>
        <dbReference type="Proteomes" id="UP000694403"/>
    </source>
</evidence>
<dbReference type="AlphaFoldDB" id="A0A8C3XNE4"/>
<evidence type="ECO:0000313" key="1">
    <source>
        <dbReference type="Ensembl" id="ENSCSRP00000010815.1"/>
    </source>
</evidence>
<dbReference type="Proteomes" id="UP000694403">
    <property type="component" value="Unplaced"/>
</dbReference>